<name>A0A0A8YH34_ARUDO</name>
<accession>A0A0A8YH34</accession>
<organism evidence="1">
    <name type="scientific">Arundo donax</name>
    <name type="common">Giant reed</name>
    <name type="synonym">Donax arundinaceus</name>
    <dbReference type="NCBI Taxonomy" id="35708"/>
    <lineage>
        <taxon>Eukaryota</taxon>
        <taxon>Viridiplantae</taxon>
        <taxon>Streptophyta</taxon>
        <taxon>Embryophyta</taxon>
        <taxon>Tracheophyta</taxon>
        <taxon>Spermatophyta</taxon>
        <taxon>Magnoliopsida</taxon>
        <taxon>Liliopsida</taxon>
        <taxon>Poales</taxon>
        <taxon>Poaceae</taxon>
        <taxon>PACMAD clade</taxon>
        <taxon>Arundinoideae</taxon>
        <taxon>Arundineae</taxon>
        <taxon>Arundo</taxon>
    </lineage>
</organism>
<dbReference type="EMBL" id="GBRH01272181">
    <property type="protein sequence ID" value="JAD25714.1"/>
    <property type="molecule type" value="Transcribed_RNA"/>
</dbReference>
<reference evidence="1" key="2">
    <citation type="journal article" date="2015" name="Data Brief">
        <title>Shoot transcriptome of the giant reed, Arundo donax.</title>
        <authorList>
            <person name="Barrero R.A."/>
            <person name="Guerrero F.D."/>
            <person name="Moolhuijzen P."/>
            <person name="Goolsby J.A."/>
            <person name="Tidwell J."/>
            <person name="Bellgard S.E."/>
            <person name="Bellgard M.I."/>
        </authorList>
    </citation>
    <scope>NUCLEOTIDE SEQUENCE</scope>
    <source>
        <tissue evidence="1">Shoot tissue taken approximately 20 cm above the soil surface</tissue>
    </source>
</reference>
<dbReference type="AlphaFoldDB" id="A0A0A8YH34"/>
<evidence type="ECO:0000313" key="1">
    <source>
        <dbReference type="EMBL" id="JAD25714.1"/>
    </source>
</evidence>
<protein>
    <submittedName>
        <fullName evidence="1">Uncharacterized protein</fullName>
    </submittedName>
</protein>
<sequence>MSTLPLAPTEGRKIKLLSNCDPNIDRITL</sequence>
<reference evidence="1" key="1">
    <citation type="submission" date="2014-09" db="EMBL/GenBank/DDBJ databases">
        <authorList>
            <person name="Magalhaes I.L.F."/>
            <person name="Oliveira U."/>
            <person name="Santos F.R."/>
            <person name="Vidigal T.H.D.A."/>
            <person name="Brescovit A.D."/>
            <person name="Santos A.J."/>
        </authorList>
    </citation>
    <scope>NUCLEOTIDE SEQUENCE</scope>
    <source>
        <tissue evidence="1">Shoot tissue taken approximately 20 cm above the soil surface</tissue>
    </source>
</reference>
<proteinExistence type="predicted"/>